<sequence length="95" mass="10019">MECPHLAQSVRLGANDVETTCTKDLPFVCAGQVVVVVVLSSSRVTTMNAKRNVVLSSSGRPFYGCQEGYVGRDSGKNHRDGGDGDCDGNGNTVVQ</sequence>
<dbReference type="EMBL" id="JACSDY010000022">
    <property type="protein sequence ID" value="KAF7392141.1"/>
    <property type="molecule type" value="Genomic_DNA"/>
</dbReference>
<reference evidence="2" key="1">
    <citation type="journal article" date="2020" name="G3 (Bethesda)">
        <title>High-Quality Assemblies for Three Invasive Social Wasps from the &lt;i&gt;Vespula&lt;/i&gt; Genus.</title>
        <authorList>
            <person name="Harrop T.W.R."/>
            <person name="Guhlin J."/>
            <person name="McLaughlin G.M."/>
            <person name="Permina E."/>
            <person name="Stockwell P."/>
            <person name="Gilligan J."/>
            <person name="Le Lec M.F."/>
            <person name="Gruber M.A.M."/>
            <person name="Quinn O."/>
            <person name="Lovegrove M."/>
            <person name="Duncan E.J."/>
            <person name="Remnant E.J."/>
            <person name="Van Eeckhoven J."/>
            <person name="Graham B."/>
            <person name="Knapp R.A."/>
            <person name="Langford K.W."/>
            <person name="Kronenberg Z."/>
            <person name="Press M.O."/>
            <person name="Eacker S.M."/>
            <person name="Wilson-Rankin E.E."/>
            <person name="Purcell J."/>
            <person name="Lester P.J."/>
            <person name="Dearden P.K."/>
        </authorList>
    </citation>
    <scope>NUCLEOTIDE SEQUENCE</scope>
    <source>
        <strain evidence="2">Volc-1</strain>
    </source>
</reference>
<evidence type="ECO:0000256" key="1">
    <source>
        <dbReference type="SAM" id="MobiDB-lite"/>
    </source>
</evidence>
<name>A0A834JR78_VESPE</name>
<evidence type="ECO:0000313" key="3">
    <source>
        <dbReference type="Proteomes" id="UP000600918"/>
    </source>
</evidence>
<evidence type="ECO:0000313" key="2">
    <source>
        <dbReference type="EMBL" id="KAF7392141.1"/>
    </source>
</evidence>
<organism evidence="2 3">
    <name type="scientific">Vespula pensylvanica</name>
    <name type="common">Western yellow jacket</name>
    <name type="synonym">Wasp</name>
    <dbReference type="NCBI Taxonomy" id="30213"/>
    <lineage>
        <taxon>Eukaryota</taxon>
        <taxon>Metazoa</taxon>
        <taxon>Ecdysozoa</taxon>
        <taxon>Arthropoda</taxon>
        <taxon>Hexapoda</taxon>
        <taxon>Insecta</taxon>
        <taxon>Pterygota</taxon>
        <taxon>Neoptera</taxon>
        <taxon>Endopterygota</taxon>
        <taxon>Hymenoptera</taxon>
        <taxon>Apocrita</taxon>
        <taxon>Aculeata</taxon>
        <taxon>Vespoidea</taxon>
        <taxon>Vespidae</taxon>
        <taxon>Vespinae</taxon>
        <taxon>Vespula</taxon>
    </lineage>
</organism>
<dbReference type="Proteomes" id="UP000600918">
    <property type="component" value="Unassembled WGS sequence"/>
</dbReference>
<accession>A0A834JR78</accession>
<keyword evidence="3" id="KW-1185">Reference proteome</keyword>
<feature type="region of interest" description="Disordered" evidence="1">
    <location>
        <begin position="72"/>
        <end position="95"/>
    </location>
</feature>
<gene>
    <name evidence="2" type="ORF">H0235_017140</name>
</gene>
<feature type="compositionally biased region" description="Basic and acidic residues" evidence="1">
    <location>
        <begin position="73"/>
        <end position="82"/>
    </location>
</feature>
<protein>
    <submittedName>
        <fullName evidence="2">Uncharacterized protein</fullName>
    </submittedName>
</protein>
<comment type="caution">
    <text evidence="2">The sequence shown here is derived from an EMBL/GenBank/DDBJ whole genome shotgun (WGS) entry which is preliminary data.</text>
</comment>
<dbReference type="AlphaFoldDB" id="A0A834JR78"/>
<proteinExistence type="predicted"/>